<protein>
    <submittedName>
        <fullName evidence="1">Uncharacterized protein</fullName>
    </submittedName>
</protein>
<name>A0A455UDC0_9GAMM</name>
<dbReference type="Proteomes" id="UP000320231">
    <property type="component" value="Chromosome"/>
</dbReference>
<evidence type="ECO:0000313" key="1">
    <source>
        <dbReference type="EMBL" id="BBI62318.1"/>
    </source>
</evidence>
<reference evidence="1 2" key="1">
    <citation type="journal article" date="2019" name="Microbiol. Resour. Announc.">
        <title>Complete Genome Sequence of Halomonas sulfidaeris Strain Esulfide1 Isolated from a Metal Sulfide Rock at a Depth of 2,200 Meters, Obtained Using Nanopore Sequencing.</title>
        <authorList>
            <person name="Saito M."/>
            <person name="Nishigata A."/>
            <person name="Galipon J."/>
            <person name="Arakawa K."/>
        </authorList>
    </citation>
    <scope>NUCLEOTIDE SEQUENCE [LARGE SCALE GENOMIC DNA]</scope>
    <source>
        <strain evidence="1 2">ATCC BAA-803</strain>
    </source>
</reference>
<sequence length="54" mass="5886">MGVAPVYSVRDCTIIKQRGKNFVHCAFDVVEAFDIQEGLLLSREGGVGEIFRGG</sequence>
<dbReference type="EMBL" id="AP019514">
    <property type="protein sequence ID" value="BBI62318.1"/>
    <property type="molecule type" value="Genomic_DNA"/>
</dbReference>
<dbReference type="KEGG" id="hsr:HSBAA_36240"/>
<proteinExistence type="predicted"/>
<evidence type="ECO:0000313" key="2">
    <source>
        <dbReference type="Proteomes" id="UP000320231"/>
    </source>
</evidence>
<dbReference type="AlphaFoldDB" id="A0A455UDC0"/>
<accession>A0A455UDC0</accession>
<gene>
    <name evidence="1" type="ORF">HSBAA_36240</name>
</gene>
<organism evidence="1 2">
    <name type="scientific">Vreelandella sulfidaeris</name>
    <dbReference type="NCBI Taxonomy" id="115553"/>
    <lineage>
        <taxon>Bacteria</taxon>
        <taxon>Pseudomonadati</taxon>
        <taxon>Pseudomonadota</taxon>
        <taxon>Gammaproteobacteria</taxon>
        <taxon>Oceanospirillales</taxon>
        <taxon>Halomonadaceae</taxon>
        <taxon>Vreelandella</taxon>
    </lineage>
</organism>